<name>A0ACC2IS18_9PLEO</name>
<evidence type="ECO:0000313" key="2">
    <source>
        <dbReference type="Proteomes" id="UP001153331"/>
    </source>
</evidence>
<gene>
    <name evidence="1" type="ORF">OPT61_g1066</name>
</gene>
<evidence type="ECO:0000313" key="1">
    <source>
        <dbReference type="EMBL" id="KAJ8117853.1"/>
    </source>
</evidence>
<accession>A0ACC2IS18</accession>
<reference evidence="1" key="1">
    <citation type="submission" date="2022-11" db="EMBL/GenBank/DDBJ databases">
        <title>Genome Sequence of Boeremia exigua.</title>
        <authorList>
            <person name="Buettner E."/>
        </authorList>
    </citation>
    <scope>NUCLEOTIDE SEQUENCE</scope>
    <source>
        <strain evidence="1">CU02</strain>
    </source>
</reference>
<protein>
    <submittedName>
        <fullName evidence="1">Uncharacterized protein</fullName>
    </submittedName>
</protein>
<keyword evidence="2" id="KW-1185">Reference proteome</keyword>
<dbReference type="EMBL" id="JAPHNI010000039">
    <property type="protein sequence ID" value="KAJ8117853.1"/>
    <property type="molecule type" value="Genomic_DNA"/>
</dbReference>
<sequence length="1377" mass="148849">MFRNAGDVQAPTPNPYEQQSGGGVGFHNKAGGRHHGRTKSGREIFHGPPGSYGMHGHGKISTDDFEKKWYEKHPDDLKREKAGEYGPHIQENRKDYHWRADDLNKVVHGAPNDIGFGTSREAISTPDEQIGYRATDEYASRMASPRPSSSASRPTSKAANQESALRHETSVEQLNDDDDVIHIDPPAHPRSKIHGGGYNPPTEDLGPEGGNTDEKGGWVTERGYGMPILASDEVQKHPDAEWRQPAISPELERRHDDEYTVNEDGTHAYITRQRTHSRSSSRNNNLQQHRAIASPAQFGERSGTPLESHKEYEPLFPEDEEDGKKPKTLADKVKRPNLARHHFPSQDVWEDAPGSLQLETTVDTPEAPEEPETPVGGDVSAAKVYEPPETEEKRKGTITKEDQQDFLSEHTKQFAVENKHLRGVRPAVQRFPSQDVWEDAPDHGHLETTVSGPQTPDTNEYAPESPIVEKPTIPARPTVPARPQKAQQESSPVDKKAPTIPDRPKPQVPARPSKPSQSSSEKVPTVERAVENDAPQPKAKPPVPARPAGSKIAALQAGFLQDLNSKLGLGPQGPKVKEPEDEKEPEPAQPLSDARKGRAKGPQRRKPAASPAPAATVTAEVAVPRVKLEIAPVTAIWSFGEDGALDVPAARAALHIQRTLDSHKPAVSDIKAEAPGGSEVEGIPEVSGDTKTADAPVVETLKSVAAPVLEAAKSVVPASADSTSDMSAKDEPSILAKITDSLPSLTTQEDSIKATPGLSEAPGAFPEADEKELESSTGKPEETETSPLAQPESSSLSKTEPLPSTQSQGATEGAPTAMRESIADAPDKFSATTGSSVRVGLSPALERPAADNLTCVLQPQPLTLKNHITTGGVTPPIEKPRIFQSSNMGLKNPFQKKEAQGSPAPSDAPPYPGSEKSAFDEEYGQNTNITTGWTGDGFAGANEYPQQREGLGDEYRTLGRWRACVILITIEVGIGVLSLPSALKTLGLIPGIIAILGFGMMTTYCGYIMVQFYRKYPMVTNLVDCALYIGGKHFERFFGVAFIFNLVLICASANITMSVALNTLSSHAICTVAFMAIPHVACWLLCLPRKLTFAAAMSWICTISIVASVLIVMIALGVAGPKAPPGFDIEITLVGKPTFVETVNALLNVAFAFAGNQSFMSVMAEMRNPQKEFPPALFMQKSFEVVVYIVVACVIYGLAGDAVTSPALGSAPTIPAKIAYGILIPSVLGTGLVIGITAIKYMYITIMRKVRPEQVNIHNAFTWTLWVGLGSLFWIVSFVVSNAIPIFSSILNISSAIFISWFTFGLTSVMWLHLNWKQQWSGPRKCALACLNYAILLMTLFLNVGGLYTSLKALIDIFNDPDSTLNGPFTCADNSIF</sequence>
<organism evidence="1 2">
    <name type="scientific">Boeremia exigua</name>
    <dbReference type="NCBI Taxonomy" id="749465"/>
    <lineage>
        <taxon>Eukaryota</taxon>
        <taxon>Fungi</taxon>
        <taxon>Dikarya</taxon>
        <taxon>Ascomycota</taxon>
        <taxon>Pezizomycotina</taxon>
        <taxon>Dothideomycetes</taxon>
        <taxon>Pleosporomycetidae</taxon>
        <taxon>Pleosporales</taxon>
        <taxon>Pleosporineae</taxon>
        <taxon>Didymellaceae</taxon>
        <taxon>Boeremia</taxon>
    </lineage>
</organism>
<comment type="caution">
    <text evidence="1">The sequence shown here is derived from an EMBL/GenBank/DDBJ whole genome shotgun (WGS) entry which is preliminary data.</text>
</comment>
<proteinExistence type="predicted"/>
<dbReference type="Proteomes" id="UP001153331">
    <property type="component" value="Unassembled WGS sequence"/>
</dbReference>